<feature type="region of interest" description="Disordered" evidence="2">
    <location>
        <begin position="1"/>
        <end position="59"/>
    </location>
</feature>
<dbReference type="GO" id="GO:0003676">
    <property type="term" value="F:nucleic acid binding"/>
    <property type="evidence" value="ECO:0007669"/>
    <property type="project" value="InterPro"/>
</dbReference>
<feature type="compositionally biased region" description="Low complexity" evidence="2">
    <location>
        <begin position="38"/>
        <end position="59"/>
    </location>
</feature>
<feature type="region of interest" description="Disordered" evidence="2">
    <location>
        <begin position="246"/>
        <end position="268"/>
    </location>
</feature>
<dbReference type="PROSITE" id="PS50158">
    <property type="entry name" value="ZF_CCHC"/>
    <property type="match status" value="1"/>
</dbReference>
<keyword evidence="1" id="KW-0479">Metal-binding</keyword>
<accession>A0A6A5T5P2</accession>
<feature type="domain" description="CCHC-type" evidence="3">
    <location>
        <begin position="113"/>
        <end position="127"/>
    </location>
</feature>
<gene>
    <name evidence="4" type="ORF">EJ02DRAFT_429925</name>
</gene>
<evidence type="ECO:0000313" key="5">
    <source>
        <dbReference type="Proteomes" id="UP000800038"/>
    </source>
</evidence>
<dbReference type="InterPro" id="IPR001878">
    <property type="entry name" value="Znf_CCHC"/>
</dbReference>
<proteinExistence type="predicted"/>
<evidence type="ECO:0000256" key="1">
    <source>
        <dbReference type="PROSITE-ProRule" id="PRU00047"/>
    </source>
</evidence>
<dbReference type="Gene3D" id="4.10.60.10">
    <property type="entry name" value="Zinc finger, CCHC-type"/>
    <property type="match status" value="1"/>
</dbReference>
<dbReference type="OrthoDB" id="10629166at2759"/>
<keyword evidence="1" id="KW-0862">Zinc</keyword>
<organism evidence="4 5">
    <name type="scientific">Clathrospora elynae</name>
    <dbReference type="NCBI Taxonomy" id="706981"/>
    <lineage>
        <taxon>Eukaryota</taxon>
        <taxon>Fungi</taxon>
        <taxon>Dikarya</taxon>
        <taxon>Ascomycota</taxon>
        <taxon>Pezizomycotina</taxon>
        <taxon>Dothideomycetes</taxon>
        <taxon>Pleosporomycetidae</taxon>
        <taxon>Pleosporales</taxon>
        <taxon>Diademaceae</taxon>
        <taxon>Clathrospora</taxon>
    </lineage>
</organism>
<name>A0A6A5T5P2_9PLEO</name>
<dbReference type="EMBL" id="ML975998">
    <property type="protein sequence ID" value="KAF1947500.1"/>
    <property type="molecule type" value="Genomic_DNA"/>
</dbReference>
<dbReference type="AlphaFoldDB" id="A0A6A5T5P2"/>
<feature type="compositionally biased region" description="Polar residues" evidence="2">
    <location>
        <begin position="26"/>
        <end position="37"/>
    </location>
</feature>
<dbReference type="GO" id="GO:0008270">
    <property type="term" value="F:zinc ion binding"/>
    <property type="evidence" value="ECO:0007669"/>
    <property type="project" value="UniProtKB-KW"/>
</dbReference>
<evidence type="ECO:0000256" key="2">
    <source>
        <dbReference type="SAM" id="MobiDB-lite"/>
    </source>
</evidence>
<reference evidence="4" key="1">
    <citation type="journal article" date="2020" name="Stud. Mycol.">
        <title>101 Dothideomycetes genomes: a test case for predicting lifestyles and emergence of pathogens.</title>
        <authorList>
            <person name="Haridas S."/>
            <person name="Albert R."/>
            <person name="Binder M."/>
            <person name="Bloem J."/>
            <person name="Labutti K."/>
            <person name="Salamov A."/>
            <person name="Andreopoulos B."/>
            <person name="Baker S."/>
            <person name="Barry K."/>
            <person name="Bills G."/>
            <person name="Bluhm B."/>
            <person name="Cannon C."/>
            <person name="Castanera R."/>
            <person name="Culley D."/>
            <person name="Daum C."/>
            <person name="Ezra D."/>
            <person name="Gonzalez J."/>
            <person name="Henrissat B."/>
            <person name="Kuo A."/>
            <person name="Liang C."/>
            <person name="Lipzen A."/>
            <person name="Lutzoni F."/>
            <person name="Magnuson J."/>
            <person name="Mondo S."/>
            <person name="Nolan M."/>
            <person name="Ohm R."/>
            <person name="Pangilinan J."/>
            <person name="Park H.-J."/>
            <person name="Ramirez L."/>
            <person name="Alfaro M."/>
            <person name="Sun H."/>
            <person name="Tritt A."/>
            <person name="Yoshinaga Y."/>
            <person name="Zwiers L.-H."/>
            <person name="Turgeon B."/>
            <person name="Goodwin S."/>
            <person name="Spatafora J."/>
            <person name="Crous P."/>
            <person name="Grigoriev I."/>
        </authorList>
    </citation>
    <scope>NUCLEOTIDE SEQUENCE</scope>
    <source>
        <strain evidence="4">CBS 161.51</strain>
    </source>
</reference>
<keyword evidence="5" id="KW-1185">Reference proteome</keyword>
<evidence type="ECO:0000259" key="3">
    <source>
        <dbReference type="PROSITE" id="PS50158"/>
    </source>
</evidence>
<dbReference type="Proteomes" id="UP000800038">
    <property type="component" value="Unassembled WGS sequence"/>
</dbReference>
<sequence length="268" mass="28637">MGVSPARRPSTPPFPPISSDHPTAMASPTSTYTLTNNSPSDTTTAITSSSSSSPTTRIPSATTIPLAFANMLSRSPPPSHSPKPPRTCGTPFSLYSYYFSRAPPKPSPATNICTYCYKTGHWSNDCPLTCTICAQEKGKEARGHEAKDCRPLCLGCNGVGSVRRVEGDARSVAVLQLEAAVQGVKDAARRVRGEVDGGGGSGRLGREGFVSGPYNAAVRKDLQSHLDFVLMWANMAVEDLRKLVTPAETESVGQPHEGEDESRRNHTF</sequence>
<protein>
    <recommendedName>
        <fullName evidence="3">CCHC-type domain-containing protein</fullName>
    </recommendedName>
</protein>
<evidence type="ECO:0000313" key="4">
    <source>
        <dbReference type="EMBL" id="KAF1947500.1"/>
    </source>
</evidence>
<keyword evidence="1" id="KW-0863">Zinc-finger</keyword>